<gene>
    <name evidence="1" type="ORF">FPE_LOCUS10503</name>
</gene>
<sequence>MGKNETSSSWKARHQVSGLMRITKLTLQSWLLPQEGDALHSCRDRIMNLKIPSYSRCSLSFYLESRSGKELFGHWCEQNRKRQLLGPSKEQDANVLGSFV</sequence>
<evidence type="ECO:0000313" key="1">
    <source>
        <dbReference type="EMBL" id="CAI9763073.1"/>
    </source>
</evidence>
<dbReference type="AlphaFoldDB" id="A0AAD1Z520"/>
<dbReference type="Proteomes" id="UP000834106">
    <property type="component" value="Chromosome 6"/>
</dbReference>
<protein>
    <submittedName>
        <fullName evidence="1">Uncharacterized protein</fullName>
    </submittedName>
</protein>
<keyword evidence="2" id="KW-1185">Reference proteome</keyword>
<dbReference type="EMBL" id="OU503041">
    <property type="protein sequence ID" value="CAI9763073.1"/>
    <property type="molecule type" value="Genomic_DNA"/>
</dbReference>
<name>A0AAD1Z520_9LAMI</name>
<accession>A0AAD1Z520</accession>
<evidence type="ECO:0000313" key="2">
    <source>
        <dbReference type="Proteomes" id="UP000834106"/>
    </source>
</evidence>
<organism evidence="1 2">
    <name type="scientific">Fraxinus pennsylvanica</name>
    <dbReference type="NCBI Taxonomy" id="56036"/>
    <lineage>
        <taxon>Eukaryota</taxon>
        <taxon>Viridiplantae</taxon>
        <taxon>Streptophyta</taxon>
        <taxon>Embryophyta</taxon>
        <taxon>Tracheophyta</taxon>
        <taxon>Spermatophyta</taxon>
        <taxon>Magnoliopsida</taxon>
        <taxon>eudicotyledons</taxon>
        <taxon>Gunneridae</taxon>
        <taxon>Pentapetalae</taxon>
        <taxon>asterids</taxon>
        <taxon>lamiids</taxon>
        <taxon>Lamiales</taxon>
        <taxon>Oleaceae</taxon>
        <taxon>Oleeae</taxon>
        <taxon>Fraxinus</taxon>
    </lineage>
</organism>
<reference evidence="1" key="1">
    <citation type="submission" date="2023-05" db="EMBL/GenBank/DDBJ databases">
        <authorList>
            <person name="Huff M."/>
        </authorList>
    </citation>
    <scope>NUCLEOTIDE SEQUENCE</scope>
</reference>
<proteinExistence type="predicted"/>